<dbReference type="Pfam" id="PF00100">
    <property type="entry name" value="Zona_pellucida"/>
    <property type="match status" value="1"/>
</dbReference>
<protein>
    <recommendedName>
        <fullName evidence="6">ZP domain-containing protein</fullName>
    </recommendedName>
</protein>
<dbReference type="PANTHER" id="PTHR14002">
    <property type="entry name" value="ENDOGLIN/TGF-BETA RECEPTOR TYPE III"/>
    <property type="match status" value="1"/>
</dbReference>
<keyword evidence="8" id="KW-1185">Reference proteome</keyword>
<evidence type="ECO:0000256" key="1">
    <source>
        <dbReference type="ARBA" id="ARBA00022729"/>
    </source>
</evidence>
<dbReference type="InterPro" id="IPR055355">
    <property type="entry name" value="ZP-C"/>
</dbReference>
<organism evidence="7 8">
    <name type="scientific">Perca flavescens</name>
    <name type="common">American yellow perch</name>
    <name type="synonym">Morone flavescens</name>
    <dbReference type="NCBI Taxonomy" id="8167"/>
    <lineage>
        <taxon>Eukaryota</taxon>
        <taxon>Metazoa</taxon>
        <taxon>Chordata</taxon>
        <taxon>Craniata</taxon>
        <taxon>Vertebrata</taxon>
        <taxon>Euteleostomi</taxon>
        <taxon>Actinopterygii</taxon>
        <taxon>Neopterygii</taxon>
        <taxon>Teleostei</taxon>
        <taxon>Neoteleostei</taxon>
        <taxon>Acanthomorphata</taxon>
        <taxon>Eupercaria</taxon>
        <taxon>Perciformes</taxon>
        <taxon>Percoidei</taxon>
        <taxon>Percidae</taxon>
        <taxon>Percinae</taxon>
        <taxon>Perca</taxon>
    </lineage>
</organism>
<dbReference type="PRINTS" id="PR00023">
    <property type="entry name" value="ZPELLUCIDA"/>
</dbReference>
<evidence type="ECO:0000313" key="8">
    <source>
        <dbReference type="Proteomes" id="UP000295070"/>
    </source>
</evidence>
<keyword evidence="4" id="KW-0812">Transmembrane</keyword>
<gene>
    <name evidence="7" type="ORF">EPR50_G00008910</name>
</gene>
<feature type="domain" description="ZP" evidence="6">
    <location>
        <begin position="26"/>
        <end position="272"/>
    </location>
</feature>
<evidence type="ECO:0000256" key="2">
    <source>
        <dbReference type="ARBA" id="ARBA00023157"/>
    </source>
</evidence>
<dbReference type="PROSITE" id="PS51034">
    <property type="entry name" value="ZP_2"/>
    <property type="match status" value="1"/>
</dbReference>
<feature type="signal peptide" evidence="5">
    <location>
        <begin position="1"/>
        <end position="23"/>
    </location>
</feature>
<dbReference type="InterPro" id="IPR042235">
    <property type="entry name" value="ZP-C_dom"/>
</dbReference>
<sequence length="356" mass="40379">MLKGPILAAWLVYFLCHVYPVKSKVICGESEMTVWFEKYPGLQEDDLRLNDTTNTACKVLTNSDFVFAVVPLSGCGTQIKENGDILTFTNEITNNKHDAVITRKCQLELKFECKYPKHGKVKHSYSGHRENITVSEKDLGTFTYQFEFYPNKNFRTPKKSKLYPLKCDYKERIYMQIEVTSSVEDTELFVESCRAAPYDNPNYEPSYSIIDNGCNVDPTIEIHSPAHQKQFRFSMEAFKFIDSDDQVYISCSVMICRLGSPNTRCSQGCIKSRTRRDDQQHHLTKREAVTQSSRHFISQGPLRLVGSAESTGSPVIHLNLNLVFIAGGLLAAIGLISAVVIYKAKISKVTYQPFES</sequence>
<dbReference type="Pfam" id="PF23344">
    <property type="entry name" value="ZP-N"/>
    <property type="match status" value="1"/>
</dbReference>
<dbReference type="PANTHER" id="PTHR14002:SF59">
    <property type="entry name" value="CUB AND ZONA PELLUCIDA-LIKE DOMAIN-CONTAINING PROTEIN 1-RELATED"/>
    <property type="match status" value="1"/>
</dbReference>
<dbReference type="InterPro" id="IPR001507">
    <property type="entry name" value="ZP_dom"/>
</dbReference>
<dbReference type="SMART" id="SM00241">
    <property type="entry name" value="ZP"/>
    <property type="match status" value="1"/>
</dbReference>
<dbReference type="EMBL" id="SCKG01000001">
    <property type="protein sequence ID" value="TDH17487.1"/>
    <property type="molecule type" value="Genomic_DNA"/>
</dbReference>
<feature type="transmembrane region" description="Helical" evidence="4">
    <location>
        <begin position="322"/>
        <end position="342"/>
    </location>
</feature>
<evidence type="ECO:0000259" key="6">
    <source>
        <dbReference type="PROSITE" id="PS51034"/>
    </source>
</evidence>
<comment type="caution">
    <text evidence="7">The sequence shown here is derived from an EMBL/GenBank/DDBJ whole genome shotgun (WGS) entry which is preliminary data.</text>
</comment>
<keyword evidence="1 5" id="KW-0732">Signal</keyword>
<feature type="chain" id="PRO_5019862533" description="ZP domain-containing protein" evidence="5">
    <location>
        <begin position="24"/>
        <end position="356"/>
    </location>
</feature>
<dbReference type="Gene3D" id="2.60.40.4100">
    <property type="entry name" value="Zona pellucida, ZP-C domain"/>
    <property type="match status" value="1"/>
</dbReference>
<keyword evidence="3" id="KW-0325">Glycoprotein</keyword>
<dbReference type="InterPro" id="IPR055356">
    <property type="entry name" value="ZP-N"/>
</dbReference>
<name>A0A484DSM8_PERFV</name>
<keyword evidence="2" id="KW-1015">Disulfide bond</keyword>
<proteinExistence type="predicted"/>
<dbReference type="STRING" id="8167.A0A484DSM8"/>
<keyword evidence="4" id="KW-0472">Membrane</keyword>
<evidence type="ECO:0000256" key="3">
    <source>
        <dbReference type="ARBA" id="ARBA00023180"/>
    </source>
</evidence>
<reference evidence="7 8" key="1">
    <citation type="submission" date="2019-01" db="EMBL/GenBank/DDBJ databases">
        <title>A chromosome-scale genome assembly of the yellow perch, Perca flavescens.</title>
        <authorList>
            <person name="Feron R."/>
            <person name="Morvezen R."/>
            <person name="Bestin A."/>
            <person name="Haffray P."/>
            <person name="Klopp C."/>
            <person name="Zahm M."/>
            <person name="Cabau C."/>
            <person name="Roques C."/>
            <person name="Donnadieu C."/>
            <person name="Bouchez O."/>
            <person name="Christie M."/>
            <person name="Larson W."/>
            <person name="Guiguen Y."/>
        </authorList>
    </citation>
    <scope>NUCLEOTIDE SEQUENCE [LARGE SCALE GENOMIC DNA]</scope>
    <source>
        <strain evidence="7">YP-PL-M2</strain>
        <tissue evidence="7">Blood</tissue>
    </source>
</reference>
<evidence type="ECO:0000256" key="5">
    <source>
        <dbReference type="SAM" id="SignalP"/>
    </source>
</evidence>
<evidence type="ECO:0000313" key="7">
    <source>
        <dbReference type="EMBL" id="TDH17487.1"/>
    </source>
</evidence>
<accession>A0A484DSM8</accession>
<dbReference type="Proteomes" id="UP000295070">
    <property type="component" value="Chromosome 1"/>
</dbReference>
<evidence type="ECO:0000256" key="4">
    <source>
        <dbReference type="SAM" id="Phobius"/>
    </source>
</evidence>
<dbReference type="AlphaFoldDB" id="A0A484DSM8"/>
<keyword evidence="4" id="KW-1133">Transmembrane helix</keyword>
<dbReference type="InterPro" id="IPR048290">
    <property type="entry name" value="ZP_chr"/>
</dbReference>
<dbReference type="Gene3D" id="2.60.40.3210">
    <property type="entry name" value="Zona pellucida, ZP-N domain"/>
    <property type="match status" value="1"/>
</dbReference>